<comment type="subcellular location">
    <subcellularLocation>
        <location evidence="2">Cell membrane</location>
        <topology evidence="2">Multi-pass membrane protein</topology>
    </subcellularLocation>
</comment>
<evidence type="ECO:0000256" key="1">
    <source>
        <dbReference type="ARBA" id="ARBA00001947"/>
    </source>
</evidence>
<feature type="transmembrane region" description="Helical" evidence="13">
    <location>
        <begin position="227"/>
        <end position="256"/>
    </location>
</feature>
<proteinExistence type="predicted"/>
<keyword evidence="9 13" id="KW-1133">Transmembrane helix</keyword>
<keyword evidence="3" id="KW-1003">Cell membrane</keyword>
<reference evidence="15 16" key="1">
    <citation type="submission" date="2019-02" db="EMBL/GenBank/DDBJ databases">
        <title>Deep-cultivation of Planctomycetes and their phenomic and genomic characterization uncovers novel biology.</title>
        <authorList>
            <person name="Wiegand S."/>
            <person name="Jogler M."/>
            <person name="Boedeker C."/>
            <person name="Pinto D."/>
            <person name="Vollmers J."/>
            <person name="Rivas-Marin E."/>
            <person name="Kohn T."/>
            <person name="Peeters S.H."/>
            <person name="Heuer A."/>
            <person name="Rast P."/>
            <person name="Oberbeckmann S."/>
            <person name="Bunk B."/>
            <person name="Jeske O."/>
            <person name="Meyerdierks A."/>
            <person name="Storesund J.E."/>
            <person name="Kallscheuer N."/>
            <person name="Luecker S."/>
            <person name="Lage O.M."/>
            <person name="Pohl T."/>
            <person name="Merkel B.J."/>
            <person name="Hornburger P."/>
            <person name="Mueller R.-W."/>
            <person name="Bruemmer F."/>
            <person name="Labrenz M."/>
            <person name="Spormann A.M."/>
            <person name="Op Den Camp H."/>
            <person name="Overmann J."/>
            <person name="Amann R."/>
            <person name="Jetten M.S.M."/>
            <person name="Mascher T."/>
            <person name="Medema M.H."/>
            <person name="Devos D.P."/>
            <person name="Kaster A.-K."/>
            <person name="Ovreas L."/>
            <person name="Rohde M."/>
            <person name="Galperin M.Y."/>
            <person name="Jogler C."/>
        </authorList>
    </citation>
    <scope>NUCLEOTIDE SEQUENCE [LARGE SCALE GENOMIC DNA]</scope>
    <source>
        <strain evidence="15 16">Pla52n</strain>
    </source>
</reference>
<dbReference type="InterPro" id="IPR001915">
    <property type="entry name" value="Peptidase_M48"/>
</dbReference>
<comment type="caution">
    <text evidence="15">The sequence shown here is derived from an EMBL/GenBank/DDBJ whole genome shotgun (WGS) entry which is preliminary data.</text>
</comment>
<gene>
    <name evidence="15" type="ORF">Pla52n_31900</name>
</gene>
<keyword evidence="16" id="KW-1185">Reference proteome</keyword>
<evidence type="ECO:0000256" key="4">
    <source>
        <dbReference type="ARBA" id="ARBA00022670"/>
    </source>
</evidence>
<evidence type="ECO:0000256" key="5">
    <source>
        <dbReference type="ARBA" id="ARBA00022692"/>
    </source>
</evidence>
<evidence type="ECO:0000256" key="6">
    <source>
        <dbReference type="ARBA" id="ARBA00022723"/>
    </source>
</evidence>
<evidence type="ECO:0000256" key="8">
    <source>
        <dbReference type="ARBA" id="ARBA00022833"/>
    </source>
</evidence>
<comment type="cofactor">
    <cofactor evidence="1">
        <name>Zn(2+)</name>
        <dbReference type="ChEBI" id="CHEBI:29105"/>
    </cofactor>
</comment>
<feature type="transmembrane region" description="Helical" evidence="13">
    <location>
        <begin position="276"/>
        <end position="302"/>
    </location>
</feature>
<feature type="region of interest" description="Disordered" evidence="12">
    <location>
        <begin position="42"/>
        <end position="95"/>
    </location>
</feature>
<name>A0A5C6ARL5_9BACT</name>
<evidence type="ECO:0000256" key="3">
    <source>
        <dbReference type="ARBA" id="ARBA00022475"/>
    </source>
</evidence>
<dbReference type="PANTHER" id="PTHR43221">
    <property type="entry name" value="PROTEASE HTPX"/>
    <property type="match status" value="1"/>
</dbReference>
<dbReference type="GO" id="GO:0004222">
    <property type="term" value="F:metalloendopeptidase activity"/>
    <property type="evidence" value="ECO:0007669"/>
    <property type="project" value="InterPro"/>
</dbReference>
<dbReference type="GO" id="GO:0005886">
    <property type="term" value="C:plasma membrane"/>
    <property type="evidence" value="ECO:0007669"/>
    <property type="project" value="UniProtKB-SubCell"/>
</dbReference>
<evidence type="ECO:0000313" key="15">
    <source>
        <dbReference type="EMBL" id="TWU02141.1"/>
    </source>
</evidence>
<evidence type="ECO:0000256" key="11">
    <source>
        <dbReference type="ARBA" id="ARBA00023136"/>
    </source>
</evidence>
<keyword evidence="10" id="KW-0482">Metalloprotease</keyword>
<dbReference type="CDD" id="cd07328">
    <property type="entry name" value="M48_Ste24p_like"/>
    <property type="match status" value="1"/>
</dbReference>
<keyword evidence="11 13" id="KW-0472">Membrane</keyword>
<protein>
    <submittedName>
        <fullName evidence="15">Heat shock protein HtpX</fullName>
    </submittedName>
</protein>
<feature type="domain" description="Peptidase M48" evidence="14">
    <location>
        <begin position="373"/>
        <end position="568"/>
    </location>
</feature>
<evidence type="ECO:0000256" key="10">
    <source>
        <dbReference type="ARBA" id="ARBA00023049"/>
    </source>
</evidence>
<organism evidence="15 16">
    <name type="scientific">Stieleria varia</name>
    <dbReference type="NCBI Taxonomy" id="2528005"/>
    <lineage>
        <taxon>Bacteria</taxon>
        <taxon>Pseudomonadati</taxon>
        <taxon>Planctomycetota</taxon>
        <taxon>Planctomycetia</taxon>
        <taxon>Pirellulales</taxon>
        <taxon>Pirellulaceae</taxon>
        <taxon>Stieleria</taxon>
    </lineage>
</organism>
<keyword evidence="6" id="KW-0479">Metal-binding</keyword>
<evidence type="ECO:0000256" key="12">
    <source>
        <dbReference type="SAM" id="MobiDB-lite"/>
    </source>
</evidence>
<accession>A0A5C6ARL5</accession>
<evidence type="ECO:0000256" key="7">
    <source>
        <dbReference type="ARBA" id="ARBA00022801"/>
    </source>
</evidence>
<dbReference type="OrthoDB" id="9789270at2"/>
<keyword evidence="4" id="KW-0645">Protease</keyword>
<dbReference type="Proteomes" id="UP000320176">
    <property type="component" value="Unassembled WGS sequence"/>
</dbReference>
<dbReference type="Pfam" id="PF01435">
    <property type="entry name" value="Peptidase_M48"/>
    <property type="match status" value="1"/>
</dbReference>
<dbReference type="InterPro" id="IPR050083">
    <property type="entry name" value="HtpX_protease"/>
</dbReference>
<dbReference type="RefSeq" id="WP_146520520.1">
    <property type="nucleotide sequence ID" value="NZ_CP151726.1"/>
</dbReference>
<keyword evidence="8" id="KW-0862">Zinc</keyword>
<evidence type="ECO:0000259" key="14">
    <source>
        <dbReference type="Pfam" id="PF01435"/>
    </source>
</evidence>
<evidence type="ECO:0000256" key="13">
    <source>
        <dbReference type="SAM" id="Phobius"/>
    </source>
</evidence>
<evidence type="ECO:0000313" key="16">
    <source>
        <dbReference type="Proteomes" id="UP000320176"/>
    </source>
</evidence>
<feature type="compositionally biased region" description="Polar residues" evidence="12">
    <location>
        <begin position="44"/>
        <end position="58"/>
    </location>
</feature>
<dbReference type="PANTHER" id="PTHR43221:SF1">
    <property type="entry name" value="PROTEASE HTPX"/>
    <property type="match status" value="1"/>
</dbReference>
<evidence type="ECO:0000256" key="2">
    <source>
        <dbReference type="ARBA" id="ARBA00004651"/>
    </source>
</evidence>
<dbReference type="AlphaFoldDB" id="A0A5C6ARL5"/>
<keyword evidence="15" id="KW-0346">Stress response</keyword>
<dbReference type="GO" id="GO:0006508">
    <property type="term" value="P:proteolysis"/>
    <property type="evidence" value="ECO:0007669"/>
    <property type="project" value="UniProtKB-KW"/>
</dbReference>
<evidence type="ECO:0000256" key="9">
    <source>
        <dbReference type="ARBA" id="ARBA00022989"/>
    </source>
</evidence>
<dbReference type="GO" id="GO:0046872">
    <property type="term" value="F:metal ion binding"/>
    <property type="evidence" value="ECO:0007669"/>
    <property type="project" value="UniProtKB-KW"/>
</dbReference>
<feature type="compositionally biased region" description="Polar residues" evidence="12">
    <location>
        <begin position="67"/>
        <end position="89"/>
    </location>
</feature>
<dbReference type="EMBL" id="SJPN01000004">
    <property type="protein sequence ID" value="TWU02141.1"/>
    <property type="molecule type" value="Genomic_DNA"/>
</dbReference>
<sequence>MFIRFKCGQCEKVFKVDAKNAGRKTKCTQCQTILVIPGVPASAQGRTQSSGQNPSAQQPERFVGESPPSQASQPQEDAWLNQDSGTPSTPKLEGSLFDNLPAFEQLSAPVAAPRSADPIFDQALSAAALDATAHLEVPGVSAPHRVPVHVQDAAAEMISVPASAAPMSGDIADVLGSLDQTVASAVAVQQMRNRAAVAPKLTVVQIQQSFAAEMPPVERTKEMGSKLVTVSMAMLIVPALFTLFVIASSVILFWLFFRWLGSEPFMLPHPALGMLFVAACFLVLASWLPVFNMFIAVIRLMLHGAGGDEQSMTLTRENQPVMYEFVDQICDKVGAPKPSRINLDCEFNASASLRRGWMSFGKPDLVLTLGVPLIAVQSTQQLAVDIAHEFGHFRQGREMKASYLIRSLTGWFMHSAYVGMVRAEINSYLIANSEHSNNFLLGIMYVIGWVGRRMMWYFGLAGHAVAGSLSREMEYDADRHAIHLAGTRAFIESSANFERYGAAYQITIENLKQLFHAGVLVDNIPRFMLHIGRTLPATTIQQIAAETEQRKQELHDTHPPTRERNAAAAQLNQNGIVTINRPASDLIHHWQQLCKDITLDFYSRVTDQEILAEHTTPLENVLRDEHKLLLQKQDS</sequence>
<keyword evidence="5 13" id="KW-0812">Transmembrane</keyword>
<keyword evidence="7" id="KW-0378">Hydrolase</keyword>
<feature type="transmembrane region" description="Helical" evidence="13">
    <location>
        <begin position="435"/>
        <end position="451"/>
    </location>
</feature>